<organism evidence="1">
    <name type="scientific">marine sediment metagenome</name>
    <dbReference type="NCBI Taxonomy" id="412755"/>
    <lineage>
        <taxon>unclassified sequences</taxon>
        <taxon>metagenomes</taxon>
        <taxon>ecological metagenomes</taxon>
    </lineage>
</organism>
<dbReference type="EMBL" id="LAZR01003016">
    <property type="protein sequence ID" value="KKN22951.1"/>
    <property type="molecule type" value="Genomic_DNA"/>
</dbReference>
<name>A0A0F9RCV1_9ZZZZ</name>
<proteinExistence type="predicted"/>
<sequence length="60" mass="6457">MNDLGLQSLAFAKRYVSLTDALMSQGVAEAKAREEARATALIMMYHENPDNPCPLCGGDA</sequence>
<evidence type="ECO:0000313" key="1">
    <source>
        <dbReference type="EMBL" id="KKN22951.1"/>
    </source>
</evidence>
<protein>
    <submittedName>
        <fullName evidence="1">Uncharacterized protein</fullName>
    </submittedName>
</protein>
<comment type="caution">
    <text evidence="1">The sequence shown here is derived from an EMBL/GenBank/DDBJ whole genome shotgun (WGS) entry which is preliminary data.</text>
</comment>
<dbReference type="AlphaFoldDB" id="A0A0F9RCV1"/>
<accession>A0A0F9RCV1</accession>
<reference evidence="1" key="1">
    <citation type="journal article" date="2015" name="Nature">
        <title>Complex archaea that bridge the gap between prokaryotes and eukaryotes.</title>
        <authorList>
            <person name="Spang A."/>
            <person name="Saw J.H."/>
            <person name="Jorgensen S.L."/>
            <person name="Zaremba-Niedzwiedzka K."/>
            <person name="Martijn J."/>
            <person name="Lind A.E."/>
            <person name="van Eijk R."/>
            <person name="Schleper C."/>
            <person name="Guy L."/>
            <person name="Ettema T.J."/>
        </authorList>
    </citation>
    <scope>NUCLEOTIDE SEQUENCE</scope>
</reference>
<gene>
    <name evidence="1" type="ORF">LCGC14_0909940</name>
</gene>